<dbReference type="GO" id="GO:0005509">
    <property type="term" value="F:calcium ion binding"/>
    <property type="evidence" value="ECO:0007669"/>
    <property type="project" value="InterPro"/>
</dbReference>
<dbReference type="PANTHER" id="PTHR12824">
    <property type="entry name" value="GROUP XII SECRETORY PHOSPHOLIPASE A2 FAMILY MEMBER"/>
    <property type="match status" value="1"/>
</dbReference>
<evidence type="ECO:0000313" key="3">
    <source>
        <dbReference type="Proteomes" id="UP001186944"/>
    </source>
</evidence>
<name>A0AA88XUD2_PINIB</name>
<feature type="region of interest" description="Disordered" evidence="1">
    <location>
        <begin position="154"/>
        <end position="240"/>
    </location>
</feature>
<accession>A0AA88XUD2</accession>
<dbReference type="Proteomes" id="UP001186944">
    <property type="component" value="Unassembled WGS sequence"/>
</dbReference>
<dbReference type="Gene3D" id="1.20.90.10">
    <property type="entry name" value="Phospholipase A2 domain"/>
    <property type="match status" value="1"/>
</dbReference>
<sequence length="240" mass="26829">MMRDGEDGNIDAMFDKVGDALGELVDSFQQLDSTCKFSCENGQKPVPRKDHKPTTNGCGSYGFEVDTSNLPLMTKCCDEHDYCYDRCNSDKAKCDKVFRKCLLEMCNTMEYALSDEEFEGCKATADMVHTGTEMLGCKAYKKAQSEACDCGEVKKLPPASPDTEPSKAKRRPKQMTKISNDESRSEKSKNTEQTDTRPSKISKEKTTQSSSETKAKTAERPKKTVNEKKTNVKSTLKEEL</sequence>
<gene>
    <name evidence="2" type="ORF">FSP39_023605</name>
</gene>
<dbReference type="PANTHER" id="PTHR12824:SF8">
    <property type="entry name" value="GXIVSPLA2, ISOFORM A"/>
    <property type="match status" value="1"/>
</dbReference>
<dbReference type="Pfam" id="PF06951">
    <property type="entry name" value="PLA2G12"/>
    <property type="match status" value="1"/>
</dbReference>
<dbReference type="GO" id="GO:0006644">
    <property type="term" value="P:phospholipid metabolic process"/>
    <property type="evidence" value="ECO:0007669"/>
    <property type="project" value="InterPro"/>
</dbReference>
<dbReference type="InterPro" id="IPR010711">
    <property type="entry name" value="PLA2G12"/>
</dbReference>
<dbReference type="InterPro" id="IPR036444">
    <property type="entry name" value="PLipase_A2_dom_sf"/>
</dbReference>
<reference evidence="2" key="1">
    <citation type="submission" date="2019-08" db="EMBL/GenBank/DDBJ databases">
        <title>The improved chromosome-level genome for the pearl oyster Pinctada fucata martensii using PacBio sequencing and Hi-C.</title>
        <authorList>
            <person name="Zheng Z."/>
        </authorList>
    </citation>
    <scope>NUCLEOTIDE SEQUENCE</scope>
    <source>
        <strain evidence="2">ZZ-2019</strain>
        <tissue evidence="2">Adductor muscle</tissue>
    </source>
</reference>
<dbReference type="AlphaFoldDB" id="A0AA88XUD2"/>
<dbReference type="GO" id="GO:0005576">
    <property type="term" value="C:extracellular region"/>
    <property type="evidence" value="ECO:0007669"/>
    <property type="project" value="InterPro"/>
</dbReference>
<proteinExistence type="predicted"/>
<comment type="caution">
    <text evidence="2">The sequence shown here is derived from an EMBL/GenBank/DDBJ whole genome shotgun (WGS) entry which is preliminary data.</text>
</comment>
<evidence type="ECO:0008006" key="4">
    <source>
        <dbReference type="Google" id="ProtNLM"/>
    </source>
</evidence>
<dbReference type="GO" id="GO:0016042">
    <property type="term" value="P:lipid catabolic process"/>
    <property type="evidence" value="ECO:0007669"/>
    <property type="project" value="InterPro"/>
</dbReference>
<feature type="compositionally biased region" description="Basic and acidic residues" evidence="1">
    <location>
        <begin position="213"/>
        <end position="240"/>
    </location>
</feature>
<dbReference type="GO" id="GO:0004623">
    <property type="term" value="F:phospholipase A2 activity"/>
    <property type="evidence" value="ECO:0007669"/>
    <property type="project" value="InterPro"/>
</dbReference>
<dbReference type="GO" id="GO:0050482">
    <property type="term" value="P:arachidonate secretion"/>
    <property type="evidence" value="ECO:0007669"/>
    <property type="project" value="InterPro"/>
</dbReference>
<evidence type="ECO:0000256" key="1">
    <source>
        <dbReference type="SAM" id="MobiDB-lite"/>
    </source>
</evidence>
<evidence type="ECO:0000313" key="2">
    <source>
        <dbReference type="EMBL" id="KAK3091908.1"/>
    </source>
</evidence>
<dbReference type="EMBL" id="VSWD01000010">
    <property type="protein sequence ID" value="KAK3091908.1"/>
    <property type="molecule type" value="Genomic_DNA"/>
</dbReference>
<protein>
    <recommendedName>
        <fullName evidence="4">Group XIIA secretory phospholipase A2</fullName>
    </recommendedName>
</protein>
<feature type="compositionally biased region" description="Basic and acidic residues" evidence="1">
    <location>
        <begin position="179"/>
        <end position="206"/>
    </location>
</feature>
<organism evidence="2 3">
    <name type="scientific">Pinctada imbricata</name>
    <name type="common">Atlantic pearl-oyster</name>
    <name type="synonym">Pinctada martensii</name>
    <dbReference type="NCBI Taxonomy" id="66713"/>
    <lineage>
        <taxon>Eukaryota</taxon>
        <taxon>Metazoa</taxon>
        <taxon>Spiralia</taxon>
        <taxon>Lophotrochozoa</taxon>
        <taxon>Mollusca</taxon>
        <taxon>Bivalvia</taxon>
        <taxon>Autobranchia</taxon>
        <taxon>Pteriomorphia</taxon>
        <taxon>Pterioida</taxon>
        <taxon>Pterioidea</taxon>
        <taxon>Pteriidae</taxon>
        <taxon>Pinctada</taxon>
    </lineage>
</organism>
<keyword evidence="3" id="KW-1185">Reference proteome</keyword>
<dbReference type="SUPFAM" id="SSF48619">
    <property type="entry name" value="Phospholipase A2, PLA2"/>
    <property type="match status" value="1"/>
</dbReference>